<dbReference type="EC" id="3.6.4.13" evidence="2"/>
<dbReference type="Pfam" id="PF26142">
    <property type="entry name" value="DD_DDX21-DDX50"/>
    <property type="match status" value="1"/>
</dbReference>
<evidence type="ECO:0000313" key="12">
    <source>
        <dbReference type="EMBL" id="KAG6974926.1"/>
    </source>
</evidence>
<keyword evidence="9" id="KW-0812">Transmembrane</keyword>
<dbReference type="AlphaFoldDB" id="A0A8J5IU39"/>
<evidence type="ECO:0000256" key="1">
    <source>
        <dbReference type="ARBA" id="ARBA00006517"/>
    </source>
</evidence>
<accession>A0A8J5IU39</accession>
<dbReference type="PANTHER" id="PTHR47963:SF8">
    <property type="entry name" value="ATP-DEPENDENT RNA HELICASE DEAD"/>
    <property type="match status" value="1"/>
</dbReference>
<feature type="domain" description="Helicase C-terminal" evidence="11">
    <location>
        <begin position="349"/>
        <end position="500"/>
    </location>
</feature>
<feature type="domain" description="Helicase ATP-binding" evidence="10">
    <location>
        <begin position="139"/>
        <end position="320"/>
    </location>
</feature>
<feature type="compositionally biased region" description="Acidic residues" evidence="8">
    <location>
        <begin position="68"/>
        <end position="86"/>
    </location>
</feature>
<dbReference type="PROSITE" id="PS51194">
    <property type="entry name" value="HELICASE_CTER"/>
    <property type="match status" value="1"/>
</dbReference>
<dbReference type="PROSITE" id="PS51192">
    <property type="entry name" value="HELICASE_ATP_BIND_1"/>
    <property type="match status" value="1"/>
</dbReference>
<evidence type="ECO:0000259" key="11">
    <source>
        <dbReference type="PROSITE" id="PS51194"/>
    </source>
</evidence>
<dbReference type="InterPro" id="IPR001650">
    <property type="entry name" value="Helicase_C-like"/>
</dbReference>
<gene>
    <name evidence="12" type="ORF">JG688_00002831</name>
</gene>
<dbReference type="Pfam" id="PF08152">
    <property type="entry name" value="GUCT"/>
    <property type="match status" value="1"/>
</dbReference>
<dbReference type="GO" id="GO:0003724">
    <property type="term" value="F:RNA helicase activity"/>
    <property type="evidence" value="ECO:0007669"/>
    <property type="project" value="UniProtKB-EC"/>
</dbReference>
<keyword evidence="6" id="KW-0067">ATP-binding</keyword>
<dbReference type="Pfam" id="PF00271">
    <property type="entry name" value="Helicase_C"/>
    <property type="match status" value="1"/>
</dbReference>
<keyword evidence="5" id="KW-0347">Helicase</keyword>
<feature type="region of interest" description="Disordered" evidence="8">
    <location>
        <begin position="1"/>
        <end position="113"/>
    </location>
</feature>
<dbReference type="GO" id="GO:0005524">
    <property type="term" value="F:ATP binding"/>
    <property type="evidence" value="ECO:0007669"/>
    <property type="project" value="UniProtKB-KW"/>
</dbReference>
<keyword evidence="13" id="KW-1185">Reference proteome</keyword>
<evidence type="ECO:0000256" key="4">
    <source>
        <dbReference type="ARBA" id="ARBA00022801"/>
    </source>
</evidence>
<sequence>MASDEAKPVLTKEEKAAKKAAKLAKKLTKEQAKAEAEGFDSSVKMEKKQKKEKKEKKEKKSKKRSREADEENDDTDPAEETGESEVEAPAAKKAKSENATHVGGEENPPLDSFRICDETKKNLQTRGIHTLFPIQSMTFDKIMDGKDLMGRARTGMGKTLAFALPVIELLLQDKRPRARGRAPRVVCMAPTRELAKQVASEFELTGPSLSTVCIYGGASYQSQNNAFRSGVDILVGTTGRVIDHIDRGNLRLHNCEFLILDEADTMLEMGFREDVQKVFTAMDQVKNESTGKRQTLLFSATIPKWVKDVADKYMKKAEYVNLVKDSDDQASTDVQHIAIPCHWQGRPTLLANLLGVYAKKDSRTIIFAETKKDCNELAVHPEIKTDCQVLHGDIAQEQRETTMKAFREGRLRLLIATDVAARGLDMNVDLVINSEPPRKMSGMADVDTYVHRSGRTGRAGKKGICITLYTNRQRDQLNQIERKIGNKFIMKGPPAQEDLIKASAAKALKEIDNVDPAMVEIFQEKARELLETMEPEKCLAAALACITGHTKPPRRTSLMSGVPDYVTVLFTSSNFIRAKGYVWNALNRDIPEDTAKDIKQLTLTEDSMGACFDLPIAGLELLEKHIEEGGMNCPYSIPKTVPKLQQSAYQMRQQSYGGRGGGRGAGRGFGGGRGGRGRGGGGRGRRLADADGIVIVKASATDSTGAIANSGNVKYYLRDSKKAPTKEERGITSLTQKIPFVGKLKTMVKENPALAKAKVMVSKDIRLKGALLIVKGQLKPLAIIAAVALTGGYIMYLVKG</sequence>
<evidence type="ECO:0000313" key="13">
    <source>
        <dbReference type="Proteomes" id="UP000709295"/>
    </source>
</evidence>
<name>A0A8J5IU39_9STRA</name>
<keyword evidence="9" id="KW-1133">Transmembrane helix</keyword>
<dbReference type="SMART" id="SM00487">
    <property type="entry name" value="DEXDc"/>
    <property type="match status" value="1"/>
</dbReference>
<dbReference type="SMART" id="SM00490">
    <property type="entry name" value="HELICc"/>
    <property type="match status" value="1"/>
</dbReference>
<protein>
    <recommendedName>
        <fullName evidence="2">RNA helicase</fullName>
        <ecNumber evidence="2">3.6.4.13</ecNumber>
    </recommendedName>
</protein>
<comment type="caution">
    <text evidence="12">The sequence shown here is derived from an EMBL/GenBank/DDBJ whole genome shotgun (WGS) entry which is preliminary data.</text>
</comment>
<feature type="compositionally biased region" description="Gly residues" evidence="8">
    <location>
        <begin position="657"/>
        <end position="682"/>
    </location>
</feature>
<evidence type="ECO:0000256" key="7">
    <source>
        <dbReference type="ARBA" id="ARBA00022884"/>
    </source>
</evidence>
<dbReference type="CDD" id="cd12937">
    <property type="entry name" value="GUCT_RH7_like"/>
    <property type="match status" value="1"/>
</dbReference>
<feature type="compositionally biased region" description="Basic and acidic residues" evidence="8">
    <location>
        <begin position="27"/>
        <end position="36"/>
    </location>
</feature>
<dbReference type="Proteomes" id="UP000709295">
    <property type="component" value="Unassembled WGS sequence"/>
</dbReference>
<dbReference type="PANTHER" id="PTHR47963">
    <property type="entry name" value="DEAD-BOX ATP-DEPENDENT RNA HELICASE 47, MITOCHONDRIAL"/>
    <property type="match status" value="1"/>
</dbReference>
<comment type="similarity">
    <text evidence="1">Belongs to the DEAD box helicase family. DDX21/DDX50 subfamily.</text>
</comment>
<dbReference type="CDD" id="cd00268">
    <property type="entry name" value="DEADc"/>
    <property type="match status" value="1"/>
</dbReference>
<dbReference type="InterPro" id="IPR011545">
    <property type="entry name" value="DEAD/DEAH_box_helicase_dom"/>
</dbReference>
<reference evidence="12" key="1">
    <citation type="submission" date="2021-01" db="EMBL/GenBank/DDBJ databases">
        <title>Phytophthora aleatoria, a newly-described species from Pinus radiata is distinct from Phytophthora cactorum isolates based on comparative genomics.</title>
        <authorList>
            <person name="Mcdougal R."/>
            <person name="Panda P."/>
            <person name="Williams N."/>
            <person name="Studholme D.J."/>
        </authorList>
    </citation>
    <scope>NUCLEOTIDE SEQUENCE</scope>
    <source>
        <strain evidence="12">NZFS 4037</strain>
    </source>
</reference>
<evidence type="ECO:0000256" key="3">
    <source>
        <dbReference type="ARBA" id="ARBA00022741"/>
    </source>
</evidence>
<dbReference type="InterPro" id="IPR059027">
    <property type="entry name" value="DD_DDX21-DDX50"/>
</dbReference>
<evidence type="ECO:0000256" key="9">
    <source>
        <dbReference type="SAM" id="Phobius"/>
    </source>
</evidence>
<organism evidence="12 13">
    <name type="scientific">Phytophthora aleatoria</name>
    <dbReference type="NCBI Taxonomy" id="2496075"/>
    <lineage>
        <taxon>Eukaryota</taxon>
        <taxon>Sar</taxon>
        <taxon>Stramenopiles</taxon>
        <taxon>Oomycota</taxon>
        <taxon>Peronosporomycetes</taxon>
        <taxon>Peronosporales</taxon>
        <taxon>Peronosporaceae</taxon>
        <taxon>Phytophthora</taxon>
    </lineage>
</organism>
<feature type="transmembrane region" description="Helical" evidence="9">
    <location>
        <begin position="781"/>
        <end position="798"/>
    </location>
</feature>
<proteinExistence type="inferred from homology"/>
<keyword evidence="9" id="KW-0472">Membrane</keyword>
<evidence type="ECO:0000256" key="8">
    <source>
        <dbReference type="SAM" id="MobiDB-lite"/>
    </source>
</evidence>
<dbReference type="InterPro" id="IPR044742">
    <property type="entry name" value="DEAD/DEAH_RhlB"/>
</dbReference>
<keyword evidence="7" id="KW-0694">RNA-binding</keyword>
<evidence type="ECO:0000259" key="10">
    <source>
        <dbReference type="PROSITE" id="PS51192"/>
    </source>
</evidence>
<keyword evidence="4" id="KW-0378">Hydrolase</keyword>
<dbReference type="GO" id="GO:0003723">
    <property type="term" value="F:RNA binding"/>
    <property type="evidence" value="ECO:0007669"/>
    <property type="project" value="UniProtKB-KW"/>
</dbReference>
<evidence type="ECO:0000256" key="5">
    <source>
        <dbReference type="ARBA" id="ARBA00022806"/>
    </source>
</evidence>
<dbReference type="InterPro" id="IPR014001">
    <property type="entry name" value="Helicase_ATP-bd"/>
</dbReference>
<dbReference type="InterPro" id="IPR012562">
    <property type="entry name" value="GUCT"/>
</dbReference>
<dbReference type="GO" id="GO:0016787">
    <property type="term" value="F:hydrolase activity"/>
    <property type="evidence" value="ECO:0007669"/>
    <property type="project" value="UniProtKB-KW"/>
</dbReference>
<keyword evidence="3" id="KW-0547">Nucleotide-binding</keyword>
<dbReference type="CDD" id="cd18787">
    <property type="entry name" value="SF2_C_DEAD"/>
    <property type="match status" value="1"/>
</dbReference>
<dbReference type="InterPro" id="IPR050547">
    <property type="entry name" value="DEAD_box_RNA_helicases"/>
</dbReference>
<feature type="compositionally biased region" description="Basic and acidic residues" evidence="8">
    <location>
        <begin position="1"/>
        <end position="17"/>
    </location>
</feature>
<evidence type="ECO:0000256" key="6">
    <source>
        <dbReference type="ARBA" id="ARBA00022840"/>
    </source>
</evidence>
<feature type="region of interest" description="Disordered" evidence="8">
    <location>
        <begin position="654"/>
        <end position="685"/>
    </location>
</feature>
<evidence type="ECO:0000256" key="2">
    <source>
        <dbReference type="ARBA" id="ARBA00012552"/>
    </source>
</evidence>
<dbReference type="EMBL" id="JAENGY010000079">
    <property type="protein sequence ID" value="KAG6974926.1"/>
    <property type="molecule type" value="Genomic_DNA"/>
</dbReference>
<dbReference type="Pfam" id="PF00270">
    <property type="entry name" value="DEAD"/>
    <property type="match status" value="1"/>
</dbReference>
<feature type="compositionally biased region" description="Basic residues" evidence="8">
    <location>
        <begin position="47"/>
        <end position="65"/>
    </location>
</feature>